<gene>
    <name evidence="1" type="ORF">UW30_C0026G0009</name>
</gene>
<dbReference type="PANTHER" id="PTHR39961">
    <property type="entry name" value="HYPOTHETICAL CYTOSOLIC PROTEIN"/>
    <property type="match status" value="1"/>
</dbReference>
<dbReference type="AlphaFoldDB" id="A0A0G1GZ32"/>
<name>A0A0G1GZ32_9BACT</name>
<comment type="caution">
    <text evidence="1">The sequence shown here is derived from an EMBL/GenBank/DDBJ whole genome shotgun (WGS) entry which is preliminary data.</text>
</comment>
<dbReference type="PANTHER" id="PTHR39961:SF1">
    <property type="entry name" value="DUF458 DOMAIN-CONTAINING PROTEIN"/>
    <property type="match status" value="1"/>
</dbReference>
<accession>A0A0G1GZ32</accession>
<dbReference type="STRING" id="1618647.UW30_C0026G0009"/>
<dbReference type="Pfam" id="PF04308">
    <property type="entry name" value="RNaseH_like"/>
    <property type="match status" value="1"/>
</dbReference>
<dbReference type="InterPro" id="IPR007405">
    <property type="entry name" value="Phage_KVP40_Orf299"/>
</dbReference>
<protein>
    <submittedName>
        <fullName evidence="1">Uncharacterized protein</fullName>
    </submittedName>
</protein>
<dbReference type="EMBL" id="LCHU01000026">
    <property type="protein sequence ID" value="KKT39910.1"/>
    <property type="molecule type" value="Genomic_DNA"/>
</dbReference>
<evidence type="ECO:0000313" key="1">
    <source>
        <dbReference type="EMBL" id="KKT39910.1"/>
    </source>
</evidence>
<dbReference type="Proteomes" id="UP000034736">
    <property type="component" value="Unassembled WGS sequence"/>
</dbReference>
<sequence>MRLCPISNGMEGAIFFNIVGAGMTLKEVVGAVHEFVSSKPKRKYKIIVGTDSSARSETNFVTAITVWRVGNGGVHFWTRSPQTKCHDLRDRIYRETIHSITLAQELRGCLKETLGDEFFWDDQIHIDVGENGPTREFIDTVVGMVKGYGFEAVIKPNSFGASVVADRHT</sequence>
<organism evidence="1 2">
    <name type="scientific">Candidatus Giovannonibacteria bacterium GW2011_GWA2_44_13b</name>
    <dbReference type="NCBI Taxonomy" id="1618647"/>
    <lineage>
        <taxon>Bacteria</taxon>
        <taxon>Candidatus Giovannoniibacteriota</taxon>
    </lineage>
</organism>
<reference evidence="1 2" key="1">
    <citation type="journal article" date="2015" name="Nature">
        <title>rRNA introns, odd ribosomes, and small enigmatic genomes across a large radiation of phyla.</title>
        <authorList>
            <person name="Brown C.T."/>
            <person name="Hug L.A."/>
            <person name="Thomas B.C."/>
            <person name="Sharon I."/>
            <person name="Castelle C.J."/>
            <person name="Singh A."/>
            <person name="Wilkins M.J."/>
            <person name="Williams K.H."/>
            <person name="Banfield J.F."/>
        </authorList>
    </citation>
    <scope>NUCLEOTIDE SEQUENCE [LARGE SCALE GENOMIC DNA]</scope>
</reference>
<proteinExistence type="predicted"/>
<evidence type="ECO:0000313" key="2">
    <source>
        <dbReference type="Proteomes" id="UP000034736"/>
    </source>
</evidence>